<dbReference type="RefSeq" id="WP_077854249.1">
    <property type="nucleotide sequence ID" value="NZ_JABTDW010000001.1"/>
</dbReference>
<dbReference type="AlphaFoldDB" id="A0AAE5H8I9"/>
<dbReference type="GO" id="GO:0016747">
    <property type="term" value="F:acyltransferase activity, transferring groups other than amino-acyl groups"/>
    <property type="evidence" value="ECO:0007669"/>
    <property type="project" value="InterPro"/>
</dbReference>
<organism evidence="5 6">
    <name type="scientific">Clostridium beijerinckii</name>
    <name type="common">Clostridium MP</name>
    <dbReference type="NCBI Taxonomy" id="1520"/>
    <lineage>
        <taxon>Bacteria</taxon>
        <taxon>Bacillati</taxon>
        <taxon>Bacillota</taxon>
        <taxon>Clostridia</taxon>
        <taxon>Eubacteriales</taxon>
        <taxon>Clostridiaceae</taxon>
        <taxon>Clostridium</taxon>
    </lineage>
</organism>
<dbReference type="InterPro" id="IPR051531">
    <property type="entry name" value="N-acetyltransferase"/>
</dbReference>
<dbReference type="SUPFAM" id="SSF55729">
    <property type="entry name" value="Acyl-CoA N-acyltransferases (Nat)"/>
    <property type="match status" value="1"/>
</dbReference>
<sequence>MEDLVTDRLLLRTWKEDDYKDLYEYAKSELVGPNAGWMPHKDEDESRKIIKMFIRNNETYAIVLKSENKVIGSIGLHDRKPDNNLLKLNQKEVGYVLNPRYWGKEIVPEAVKSLVDYGFNKLNLELIWCAHFDFNNNSKRVIEKCGFKYKFKRFERLKLLNNKEVTTLYYCIFRTEYKNSLRISPNVMDLYDSDYNKMSKELLE</sequence>
<dbReference type="PANTHER" id="PTHR43792">
    <property type="entry name" value="GNAT FAMILY, PUTATIVE (AFU_ORTHOLOGUE AFUA_3G00765)-RELATED-RELATED"/>
    <property type="match status" value="1"/>
</dbReference>
<proteinExistence type="inferred from homology"/>
<evidence type="ECO:0000256" key="3">
    <source>
        <dbReference type="ARBA" id="ARBA00038502"/>
    </source>
</evidence>
<evidence type="ECO:0000313" key="5">
    <source>
        <dbReference type="EMBL" id="NSB16007.1"/>
    </source>
</evidence>
<accession>A0AAE5H8I9</accession>
<comment type="caution">
    <text evidence="5">The sequence shown here is derived from an EMBL/GenBank/DDBJ whole genome shotgun (WGS) entry which is preliminary data.</text>
</comment>
<evidence type="ECO:0000256" key="2">
    <source>
        <dbReference type="ARBA" id="ARBA00023315"/>
    </source>
</evidence>
<comment type="similarity">
    <text evidence="3">Belongs to the acetyltransferase family. RimJ subfamily.</text>
</comment>
<evidence type="ECO:0000259" key="4">
    <source>
        <dbReference type="PROSITE" id="PS51186"/>
    </source>
</evidence>
<reference evidence="5" key="1">
    <citation type="submission" date="2020-06" db="EMBL/GenBank/DDBJ databases">
        <title>Genomic insights into acetone-butanol-ethanol (ABE) fermentation by sequencing solventogenic clostridia strains.</title>
        <authorList>
            <person name="Brown S."/>
        </authorList>
    </citation>
    <scope>NUCLEOTIDE SEQUENCE</scope>
    <source>
        <strain evidence="5">DJ123</strain>
    </source>
</reference>
<keyword evidence="2" id="KW-0012">Acyltransferase</keyword>
<dbReference type="InterPro" id="IPR016181">
    <property type="entry name" value="Acyl_CoA_acyltransferase"/>
</dbReference>
<gene>
    <name evidence="5" type="ORF">BCD95_004266</name>
</gene>
<dbReference type="PANTHER" id="PTHR43792:SF8">
    <property type="entry name" value="[RIBOSOMAL PROTEIN US5]-ALANINE N-ACETYLTRANSFERASE"/>
    <property type="match status" value="1"/>
</dbReference>
<dbReference type="Proteomes" id="UP000822184">
    <property type="component" value="Unassembled WGS sequence"/>
</dbReference>
<feature type="domain" description="N-acetyltransferase" evidence="4">
    <location>
        <begin position="9"/>
        <end position="166"/>
    </location>
</feature>
<dbReference type="Gene3D" id="3.40.630.30">
    <property type="match status" value="1"/>
</dbReference>
<dbReference type="PROSITE" id="PS51186">
    <property type="entry name" value="GNAT"/>
    <property type="match status" value="1"/>
</dbReference>
<evidence type="ECO:0000313" key="6">
    <source>
        <dbReference type="Proteomes" id="UP000822184"/>
    </source>
</evidence>
<keyword evidence="1" id="KW-0808">Transferase</keyword>
<dbReference type="EMBL" id="JABTDW010000001">
    <property type="protein sequence ID" value="NSB16007.1"/>
    <property type="molecule type" value="Genomic_DNA"/>
</dbReference>
<dbReference type="InterPro" id="IPR000182">
    <property type="entry name" value="GNAT_dom"/>
</dbReference>
<dbReference type="Pfam" id="PF13302">
    <property type="entry name" value="Acetyltransf_3"/>
    <property type="match status" value="1"/>
</dbReference>
<name>A0AAE5H8I9_CLOBE</name>
<evidence type="ECO:0000256" key="1">
    <source>
        <dbReference type="ARBA" id="ARBA00022679"/>
    </source>
</evidence>
<protein>
    <submittedName>
        <fullName evidence="5">RimJ/RimL family protein N-acetyltransferase</fullName>
    </submittedName>
</protein>